<dbReference type="InParanoid" id="E4ZUN7"/>
<evidence type="ECO:0000313" key="2">
    <source>
        <dbReference type="EMBL" id="CBX95116.1"/>
    </source>
</evidence>
<dbReference type="AlphaFoldDB" id="E4ZUN7"/>
<feature type="region of interest" description="Disordered" evidence="1">
    <location>
        <begin position="1"/>
        <end position="23"/>
    </location>
</feature>
<organism evidence="3">
    <name type="scientific">Leptosphaeria maculans (strain JN3 / isolate v23.1.3 / race Av1-4-5-6-7-8)</name>
    <name type="common">Blackleg fungus</name>
    <name type="synonym">Phoma lingam</name>
    <dbReference type="NCBI Taxonomy" id="985895"/>
    <lineage>
        <taxon>Eukaryota</taxon>
        <taxon>Fungi</taxon>
        <taxon>Dikarya</taxon>
        <taxon>Ascomycota</taxon>
        <taxon>Pezizomycotina</taxon>
        <taxon>Dothideomycetes</taxon>
        <taxon>Pleosporomycetidae</taxon>
        <taxon>Pleosporales</taxon>
        <taxon>Pleosporineae</taxon>
        <taxon>Leptosphaeriaceae</taxon>
        <taxon>Plenodomus</taxon>
        <taxon>Plenodomus lingam/Leptosphaeria maculans species complex</taxon>
    </lineage>
</organism>
<proteinExistence type="predicted"/>
<dbReference type="Proteomes" id="UP000002668">
    <property type="component" value="Genome"/>
</dbReference>
<name>E4ZUN7_LEPMJ</name>
<feature type="compositionally biased region" description="Basic and acidic residues" evidence="1">
    <location>
        <begin position="13"/>
        <end position="23"/>
    </location>
</feature>
<dbReference type="HOGENOM" id="CLU_1326590_0_0_1"/>
<reference evidence="3" key="1">
    <citation type="journal article" date="2011" name="Nat. Commun.">
        <title>Effector diversification within compartments of the Leptosphaeria maculans genome affected by Repeat-Induced Point mutations.</title>
        <authorList>
            <person name="Rouxel T."/>
            <person name="Grandaubert J."/>
            <person name="Hane J.K."/>
            <person name="Hoede C."/>
            <person name="van de Wouw A.P."/>
            <person name="Couloux A."/>
            <person name="Dominguez V."/>
            <person name="Anthouard V."/>
            <person name="Bally P."/>
            <person name="Bourras S."/>
            <person name="Cozijnsen A.J."/>
            <person name="Ciuffetti L.M."/>
            <person name="Degrave A."/>
            <person name="Dilmaghani A."/>
            <person name="Duret L."/>
            <person name="Fudal I."/>
            <person name="Goodwin S.B."/>
            <person name="Gout L."/>
            <person name="Glaser N."/>
            <person name="Linglin J."/>
            <person name="Kema G.H.J."/>
            <person name="Lapalu N."/>
            <person name="Lawrence C.B."/>
            <person name="May K."/>
            <person name="Meyer M."/>
            <person name="Ollivier B."/>
            <person name="Poulain J."/>
            <person name="Schoch C.L."/>
            <person name="Simon A."/>
            <person name="Spatafora J.W."/>
            <person name="Stachowiak A."/>
            <person name="Turgeon B.G."/>
            <person name="Tyler B.M."/>
            <person name="Vincent D."/>
            <person name="Weissenbach J."/>
            <person name="Amselem J."/>
            <person name="Quesneville H."/>
            <person name="Oliver R.P."/>
            <person name="Wincker P."/>
            <person name="Balesdent M.-H."/>
            <person name="Howlett B.J."/>
        </authorList>
    </citation>
    <scope>NUCLEOTIDE SEQUENCE [LARGE SCALE GENOMIC DNA]</scope>
    <source>
        <strain evidence="3">JN3 / isolate v23.1.3 / race Av1-4-5-6-7-8</strain>
    </source>
</reference>
<evidence type="ECO:0000256" key="1">
    <source>
        <dbReference type="SAM" id="MobiDB-lite"/>
    </source>
</evidence>
<protein>
    <submittedName>
        <fullName evidence="2">Predicted protein</fullName>
    </submittedName>
</protein>
<dbReference type="VEuPathDB" id="FungiDB:LEMA_P115310.1"/>
<keyword evidence="3" id="KW-1185">Reference proteome</keyword>
<gene>
    <name evidence="2" type="ORF">LEMA_P115310.1</name>
</gene>
<evidence type="ECO:0000313" key="3">
    <source>
        <dbReference type="Proteomes" id="UP000002668"/>
    </source>
</evidence>
<accession>E4ZUN7</accession>
<dbReference type="RefSeq" id="XP_003838595.1">
    <property type="nucleotide sequence ID" value="XM_003838547.1"/>
</dbReference>
<dbReference type="EMBL" id="FP929126">
    <property type="protein sequence ID" value="CBX95116.1"/>
    <property type="molecule type" value="Genomic_DNA"/>
</dbReference>
<sequence length="207" mass="23169">MPTAGHGLVGWETKAREHLGNKENRMRPTYRTNRDRQLTHGSLHAGTWSKAHFRCRSPSLVVRLLRSLGLPLNLRPWWTRLESQEGRLLDLGSLRSNSLPRAPAGAVAEQAYHARCLIVRVDVRLSTGLQGNWLPSRPVYSAARLVVMAHIARLEASCISHLSTQAYRGQPQFGDAEWGRGPEQHSSCVIDLDHSAIGQESQAWSSW</sequence>
<dbReference type="GeneID" id="13288033"/>